<evidence type="ECO:0000313" key="2">
    <source>
        <dbReference type="EMBL" id="VAV91585.1"/>
    </source>
</evidence>
<feature type="region of interest" description="Disordered" evidence="1">
    <location>
        <begin position="329"/>
        <end position="348"/>
    </location>
</feature>
<dbReference type="PANTHER" id="PTHR43881:SF5">
    <property type="entry name" value="GAMMA-GLUTAMYLTRANSPEPTIDASE"/>
    <property type="match status" value="1"/>
</dbReference>
<proteinExistence type="predicted"/>
<dbReference type="GO" id="GO:0103068">
    <property type="term" value="F:leukotriene C4 gamma-glutamyl transferase activity"/>
    <property type="evidence" value="ECO:0007669"/>
    <property type="project" value="UniProtKB-EC"/>
</dbReference>
<dbReference type="GO" id="GO:0036374">
    <property type="term" value="F:glutathione hydrolase activity"/>
    <property type="evidence" value="ECO:0007669"/>
    <property type="project" value="UniProtKB-EC"/>
</dbReference>
<feature type="region of interest" description="Disordered" evidence="1">
    <location>
        <begin position="1"/>
        <end position="23"/>
    </location>
</feature>
<dbReference type="EC" id="2.3.2.2" evidence="2"/>
<reference evidence="2" key="1">
    <citation type="submission" date="2018-06" db="EMBL/GenBank/DDBJ databases">
        <authorList>
            <person name="Zhirakovskaya E."/>
        </authorList>
    </citation>
    <scope>NUCLEOTIDE SEQUENCE</scope>
</reference>
<protein>
    <submittedName>
        <fullName evidence="2">Gamma-glutamyltranspeptidase @ Glutathione hydrolase</fullName>
        <ecNumber evidence="2">2.3.2.2</ecNumber>
        <ecNumber evidence="2">3.4.19.13</ecNumber>
    </submittedName>
</protein>
<name>A0A3B0S8U1_9ZZZZ</name>
<organism evidence="2">
    <name type="scientific">hydrothermal vent metagenome</name>
    <dbReference type="NCBI Taxonomy" id="652676"/>
    <lineage>
        <taxon>unclassified sequences</taxon>
        <taxon>metagenomes</taxon>
        <taxon>ecological metagenomes</taxon>
    </lineage>
</organism>
<dbReference type="InterPro" id="IPR043137">
    <property type="entry name" value="GGT_ssub_C"/>
</dbReference>
<dbReference type="EC" id="3.4.19.13" evidence="2"/>
<dbReference type="Gene3D" id="1.10.246.130">
    <property type="match status" value="1"/>
</dbReference>
<keyword evidence="2" id="KW-0378">Hydrolase</keyword>
<dbReference type="InterPro" id="IPR043138">
    <property type="entry name" value="GGT_lsub"/>
</dbReference>
<dbReference type="EMBL" id="UOEI01000064">
    <property type="protein sequence ID" value="VAV91585.1"/>
    <property type="molecule type" value="Genomic_DNA"/>
</dbReference>
<sequence length="412" mass="42762">MTGPARPDQAHLSTGPRPASSSIVVSPHHLASQAGLDIIAAGGNAVDAAIAVNAVLGVVVPDTCGPGGDLFALIHRPGEASPATLNSSGRAGSGVTADDIRDAGHGEIPYRSRWSITVPGCVDGWEALTERFGSLPLGTVLAPAINIAREGFAVSIELADSLERLTDLIGGQASSPPLYPSGAPAPLGSTITRPALADTLEAIASSGRDAFYLGAPGNGIIEATGGSITSDDLSVCQAEWVDPVSLEVFGRTAWTIGPNSQGYLTLATAWIFEHLDAPEDPDDPLFHHLLIEAYRSVAWERSMYVTDPATAPLDAGELLDTERLAERAESIDRSRAGRWPMPKPAPGGTAYMTVRDGTGMGVSFIQSNYAGIGSGLSAGSTGVFLHNRGAGFNLIPGHPNEYHAGRRPMHTL</sequence>
<dbReference type="SUPFAM" id="SSF56235">
    <property type="entry name" value="N-terminal nucleophile aminohydrolases (Ntn hydrolases)"/>
    <property type="match status" value="1"/>
</dbReference>
<dbReference type="Pfam" id="PF01019">
    <property type="entry name" value="G_glu_transpept"/>
    <property type="match status" value="1"/>
</dbReference>
<gene>
    <name evidence="2" type="ORF">MNBD_ACTINO01-2196</name>
</gene>
<accession>A0A3B0S8U1</accession>
<feature type="non-terminal residue" evidence="2">
    <location>
        <position position="412"/>
    </location>
</feature>
<dbReference type="PRINTS" id="PR01210">
    <property type="entry name" value="GGTRANSPTASE"/>
</dbReference>
<dbReference type="AlphaFoldDB" id="A0A3B0S8U1"/>
<keyword evidence="2" id="KW-0808">Transferase</keyword>
<dbReference type="PANTHER" id="PTHR43881">
    <property type="entry name" value="GAMMA-GLUTAMYLTRANSPEPTIDASE (AFU_ORTHOLOGUE AFUA_4G13580)"/>
    <property type="match status" value="1"/>
</dbReference>
<evidence type="ECO:0000256" key="1">
    <source>
        <dbReference type="SAM" id="MobiDB-lite"/>
    </source>
</evidence>
<keyword evidence="2" id="KW-0012">Acyltransferase</keyword>
<dbReference type="Gene3D" id="3.60.20.40">
    <property type="match status" value="1"/>
</dbReference>
<dbReference type="InterPro" id="IPR029055">
    <property type="entry name" value="Ntn_hydrolases_N"/>
</dbReference>
<dbReference type="InterPro" id="IPR052896">
    <property type="entry name" value="GGT-like_enzyme"/>
</dbReference>